<feature type="chain" id="PRO_5038350391" evidence="1">
    <location>
        <begin position="21"/>
        <end position="177"/>
    </location>
</feature>
<dbReference type="AlphaFoldDB" id="A0A8J3C534"/>
<gene>
    <name evidence="2" type="ORF">GCM10012284_62990</name>
</gene>
<comment type="caution">
    <text evidence="2">The sequence shown here is derived from an EMBL/GenBank/DDBJ whole genome shotgun (WGS) entry which is preliminary data.</text>
</comment>
<dbReference type="EMBL" id="BMMX01000070">
    <property type="protein sequence ID" value="GGL19784.1"/>
    <property type="molecule type" value="Genomic_DNA"/>
</dbReference>
<evidence type="ECO:0000313" key="3">
    <source>
        <dbReference type="Proteomes" id="UP000656042"/>
    </source>
</evidence>
<evidence type="ECO:0000256" key="1">
    <source>
        <dbReference type="SAM" id="SignalP"/>
    </source>
</evidence>
<evidence type="ECO:0000313" key="2">
    <source>
        <dbReference type="EMBL" id="GGL19784.1"/>
    </source>
</evidence>
<feature type="signal peptide" evidence="1">
    <location>
        <begin position="1"/>
        <end position="20"/>
    </location>
</feature>
<keyword evidence="3" id="KW-1185">Reference proteome</keyword>
<reference evidence="2" key="1">
    <citation type="journal article" date="2014" name="Int. J. Syst. Evol. Microbiol.">
        <title>Complete genome sequence of Corynebacterium casei LMG S-19264T (=DSM 44701T), isolated from a smear-ripened cheese.</title>
        <authorList>
            <consortium name="US DOE Joint Genome Institute (JGI-PGF)"/>
            <person name="Walter F."/>
            <person name="Albersmeier A."/>
            <person name="Kalinowski J."/>
            <person name="Ruckert C."/>
        </authorList>
    </citation>
    <scope>NUCLEOTIDE SEQUENCE</scope>
    <source>
        <strain evidence="2">CGMCC 4.7299</strain>
    </source>
</reference>
<organism evidence="2 3">
    <name type="scientific">Mangrovihabitans endophyticus</name>
    <dbReference type="NCBI Taxonomy" id="1751298"/>
    <lineage>
        <taxon>Bacteria</taxon>
        <taxon>Bacillati</taxon>
        <taxon>Actinomycetota</taxon>
        <taxon>Actinomycetes</taxon>
        <taxon>Micromonosporales</taxon>
        <taxon>Micromonosporaceae</taxon>
        <taxon>Mangrovihabitans</taxon>
    </lineage>
</organism>
<accession>A0A8J3C534</accession>
<proteinExistence type="predicted"/>
<dbReference type="Proteomes" id="UP000656042">
    <property type="component" value="Unassembled WGS sequence"/>
</dbReference>
<protein>
    <submittedName>
        <fullName evidence="2">Uncharacterized protein</fullName>
    </submittedName>
</protein>
<dbReference type="RefSeq" id="WP_189082984.1">
    <property type="nucleotide sequence ID" value="NZ_BMMX01000070.1"/>
</dbReference>
<sequence>MALFLLLGTFCCCGVPALLAWPAAQQYPVSAVMPSAIADLRLRDDSASRHAAERLAEQMRDADVTSGTPFAGIYGDGNGKRVTVFGTTGLRITPDADLKAQLARIAEEFRLHDLTTYDLGESGAHEQCGVGRSAGKTVVVCGWSDHGSLATVVLTRRSLPESAELVGLVRSAVLTRG</sequence>
<name>A0A8J3C534_9ACTN</name>
<reference evidence="2" key="2">
    <citation type="submission" date="2020-09" db="EMBL/GenBank/DDBJ databases">
        <authorList>
            <person name="Sun Q."/>
            <person name="Zhou Y."/>
        </authorList>
    </citation>
    <scope>NUCLEOTIDE SEQUENCE</scope>
    <source>
        <strain evidence="2">CGMCC 4.7299</strain>
    </source>
</reference>
<keyword evidence="1" id="KW-0732">Signal</keyword>